<evidence type="ECO:0000256" key="1">
    <source>
        <dbReference type="ARBA" id="ARBA00004202"/>
    </source>
</evidence>
<keyword evidence="5 9" id="KW-0067">ATP-binding</keyword>
<dbReference type="PROSITE" id="PS50893">
    <property type="entry name" value="ABC_TRANSPORTER_2"/>
    <property type="match status" value="2"/>
</dbReference>
<dbReference type="InterPro" id="IPR003439">
    <property type="entry name" value="ABC_transporter-like_ATP-bd"/>
</dbReference>
<evidence type="ECO:0000259" key="8">
    <source>
        <dbReference type="PROSITE" id="PS50893"/>
    </source>
</evidence>
<dbReference type="InterPro" id="IPR027417">
    <property type="entry name" value="P-loop_NTPase"/>
</dbReference>
<evidence type="ECO:0000256" key="4">
    <source>
        <dbReference type="ARBA" id="ARBA00022741"/>
    </source>
</evidence>
<dbReference type="NCBIfam" id="NF008453">
    <property type="entry name" value="PRK11308.1"/>
    <property type="match status" value="2"/>
</dbReference>
<evidence type="ECO:0000256" key="6">
    <source>
        <dbReference type="ARBA" id="ARBA00023136"/>
    </source>
</evidence>
<dbReference type="PANTHER" id="PTHR43297:SF2">
    <property type="entry name" value="DIPEPTIDE TRANSPORT ATP-BINDING PROTEIN DPPD"/>
    <property type="match status" value="1"/>
</dbReference>
<gene>
    <name evidence="9" type="ORF">OS889_11610</name>
</gene>
<keyword evidence="3" id="KW-1003">Cell membrane</keyword>
<sequence length="724" mass="80223">MTDPLLEVDGLDVTYETKSGDLKAVSDASFSIDSNEYFGLVGESGCGKSTLAHAVINSLDRNGRISAGSVKYKGREIQDLPDDQYDEEIRWEEIAVIPQSAMNSLNPLSKVSEQAIEVAQAHTDWSAQTAVDKLKELFDVVGLPESRVHDYPHQFSGGMKQRAIIAFSLLLDPSLIIADEPTTALDVIMQDQFLKYLDDLREIRDFSVLFITHDIAVVFEMCDSMAVMHGGQIAEQGETTAIFDESRHPYTILLQRAFPDIRFPNRELEGIEGAPPSLGEEVDFCTFADRCPWAEPECYDGAPPAEQMPKDASHEVSCIRRDEMESLASEYLDDRTEPAESAEASGPDRSGTTSERVGPAGRRDAASQSGGDGDDPVVELENLHKHFDTSANILETLRAKFGGEEQDAVRAVDGVDLKLEENQIQGVIGESGCGKSTLLKTVMGKHEPTDGEIYLDGDPVSEFSKADWKEFRRRVQIIFQDPFNTLNPHFTVRQTLMEPLRIHDMERSEERILDILERVRLTPAEDYIDRTESQLSGGEKQRISIARALILEPDVILADEPVSMLDVSTQASILDLLNDLTNEFGVSMLYISHDLSTVSYVCDRVNVMYLGRIVESASTHELLNDPKHPYTQSMLQAIPVPDPHHEREWAELPGTPGDATDLPTGCRFKDRCPERMDVCDRKPAFEDVTGDGHHAACHLHTDEGEEASQGADTPTVLSDGGDSR</sequence>
<dbReference type="SUPFAM" id="SSF52540">
    <property type="entry name" value="P-loop containing nucleoside triphosphate hydrolases"/>
    <property type="match status" value="2"/>
</dbReference>
<dbReference type="SMART" id="SM00382">
    <property type="entry name" value="AAA"/>
    <property type="match status" value="2"/>
</dbReference>
<dbReference type="Pfam" id="PF08352">
    <property type="entry name" value="oligo_HPY"/>
    <property type="match status" value="2"/>
</dbReference>
<comment type="caution">
    <text evidence="9">The sequence shown here is derived from an EMBL/GenBank/DDBJ whole genome shotgun (WGS) entry which is preliminary data.</text>
</comment>
<feature type="domain" description="ABC transporter" evidence="8">
    <location>
        <begin position="8"/>
        <end position="255"/>
    </location>
</feature>
<evidence type="ECO:0000256" key="2">
    <source>
        <dbReference type="ARBA" id="ARBA00022448"/>
    </source>
</evidence>
<evidence type="ECO:0000313" key="10">
    <source>
        <dbReference type="Proteomes" id="UP001570511"/>
    </source>
</evidence>
<accession>A0ABD5MGM0</accession>
<dbReference type="EMBL" id="JBGNYA010000001">
    <property type="protein sequence ID" value="MFA1611648.1"/>
    <property type="molecule type" value="Genomic_DNA"/>
</dbReference>
<dbReference type="GO" id="GO:0005524">
    <property type="term" value="F:ATP binding"/>
    <property type="evidence" value="ECO:0007669"/>
    <property type="project" value="UniProtKB-KW"/>
</dbReference>
<keyword evidence="4" id="KW-0547">Nucleotide-binding</keyword>
<reference evidence="9 10" key="1">
    <citation type="submission" date="2024-08" db="EMBL/GenBank/DDBJ databases">
        <title>Halobellus sp. MBLA0158 whole genome sequence.</title>
        <authorList>
            <person name="Hwang C.Y."/>
            <person name="Cho E.-S."/>
            <person name="Seo M.-J."/>
        </authorList>
    </citation>
    <scope>NUCLEOTIDE SEQUENCE [LARGE SCALE GENOMIC DNA]</scope>
    <source>
        <strain evidence="9 10">MBLA0158</strain>
    </source>
</reference>
<organism evidence="9 10">
    <name type="scientific">Halobellus rubicundus</name>
    <dbReference type="NCBI Taxonomy" id="2996466"/>
    <lineage>
        <taxon>Archaea</taxon>
        <taxon>Methanobacteriati</taxon>
        <taxon>Methanobacteriota</taxon>
        <taxon>Stenosarchaea group</taxon>
        <taxon>Halobacteria</taxon>
        <taxon>Halobacteriales</taxon>
        <taxon>Haloferacaceae</taxon>
        <taxon>Halobellus</taxon>
    </lineage>
</organism>
<feature type="region of interest" description="Disordered" evidence="7">
    <location>
        <begin position="332"/>
        <end position="378"/>
    </location>
</feature>
<dbReference type="Gene3D" id="3.40.50.300">
    <property type="entry name" value="P-loop containing nucleotide triphosphate hydrolases"/>
    <property type="match status" value="2"/>
</dbReference>
<dbReference type="RefSeq" id="WP_372389993.1">
    <property type="nucleotide sequence ID" value="NZ_JBGNYA010000001.1"/>
</dbReference>
<name>A0ABD5MGM0_9EURY</name>
<dbReference type="PROSITE" id="PS00211">
    <property type="entry name" value="ABC_TRANSPORTER_1"/>
    <property type="match status" value="1"/>
</dbReference>
<evidence type="ECO:0000256" key="7">
    <source>
        <dbReference type="SAM" id="MobiDB-lite"/>
    </source>
</evidence>
<comment type="subcellular location">
    <subcellularLocation>
        <location evidence="1">Cell membrane</location>
        <topology evidence="1">Peripheral membrane protein</topology>
    </subcellularLocation>
</comment>
<evidence type="ECO:0000256" key="3">
    <source>
        <dbReference type="ARBA" id="ARBA00022475"/>
    </source>
</evidence>
<keyword evidence="10" id="KW-1185">Reference proteome</keyword>
<dbReference type="FunFam" id="3.40.50.300:FF:000016">
    <property type="entry name" value="Oligopeptide ABC transporter ATP-binding component"/>
    <property type="match status" value="2"/>
</dbReference>
<dbReference type="PANTHER" id="PTHR43297">
    <property type="entry name" value="OLIGOPEPTIDE TRANSPORT ATP-BINDING PROTEIN APPD"/>
    <property type="match status" value="1"/>
</dbReference>
<dbReference type="CDD" id="cd03257">
    <property type="entry name" value="ABC_NikE_OppD_transporters"/>
    <property type="match status" value="2"/>
</dbReference>
<dbReference type="InterPro" id="IPR013563">
    <property type="entry name" value="Oligopep_ABC_C"/>
</dbReference>
<evidence type="ECO:0000256" key="5">
    <source>
        <dbReference type="ARBA" id="ARBA00022840"/>
    </source>
</evidence>
<feature type="region of interest" description="Disordered" evidence="7">
    <location>
        <begin position="702"/>
        <end position="724"/>
    </location>
</feature>
<dbReference type="AlphaFoldDB" id="A0ABD5MGM0"/>
<keyword evidence="6" id="KW-0472">Membrane</keyword>
<feature type="domain" description="ABC transporter" evidence="8">
    <location>
        <begin position="378"/>
        <end position="635"/>
    </location>
</feature>
<protein>
    <submittedName>
        <fullName evidence="9">ABC transporter ATP-binding protein</fullName>
    </submittedName>
</protein>
<dbReference type="GO" id="GO:0005886">
    <property type="term" value="C:plasma membrane"/>
    <property type="evidence" value="ECO:0007669"/>
    <property type="project" value="UniProtKB-SubCell"/>
</dbReference>
<dbReference type="InterPro" id="IPR050388">
    <property type="entry name" value="ABC_Ni/Peptide_Import"/>
</dbReference>
<evidence type="ECO:0000313" key="9">
    <source>
        <dbReference type="EMBL" id="MFA1611648.1"/>
    </source>
</evidence>
<dbReference type="Proteomes" id="UP001570511">
    <property type="component" value="Unassembled WGS sequence"/>
</dbReference>
<dbReference type="InterPro" id="IPR003593">
    <property type="entry name" value="AAA+_ATPase"/>
</dbReference>
<dbReference type="NCBIfam" id="TIGR01727">
    <property type="entry name" value="oligo_HPY"/>
    <property type="match status" value="2"/>
</dbReference>
<dbReference type="InterPro" id="IPR017871">
    <property type="entry name" value="ABC_transporter-like_CS"/>
</dbReference>
<proteinExistence type="predicted"/>
<dbReference type="Pfam" id="PF00005">
    <property type="entry name" value="ABC_tran"/>
    <property type="match status" value="2"/>
</dbReference>
<keyword evidence="2" id="KW-0813">Transport</keyword>